<dbReference type="GeneID" id="8442683"/>
<feature type="compositionally biased region" description="Low complexity" evidence="1">
    <location>
        <begin position="539"/>
        <end position="550"/>
    </location>
</feature>
<proteinExistence type="predicted"/>
<organism evidence="2 3">
    <name type="scientific">Uncinocarpus reesii (strain UAMH 1704)</name>
    <dbReference type="NCBI Taxonomy" id="336963"/>
    <lineage>
        <taxon>Eukaryota</taxon>
        <taxon>Fungi</taxon>
        <taxon>Dikarya</taxon>
        <taxon>Ascomycota</taxon>
        <taxon>Pezizomycotina</taxon>
        <taxon>Eurotiomycetes</taxon>
        <taxon>Eurotiomycetidae</taxon>
        <taxon>Onygenales</taxon>
        <taxon>Onygenaceae</taxon>
        <taxon>Uncinocarpus</taxon>
    </lineage>
</organism>
<gene>
    <name evidence="2" type="ORF">UREG_01354</name>
</gene>
<dbReference type="HOGENOM" id="CLU_434259_0_0_1"/>
<keyword evidence="3" id="KW-1185">Reference proteome</keyword>
<dbReference type="Proteomes" id="UP000002058">
    <property type="component" value="Unassembled WGS sequence"/>
</dbReference>
<evidence type="ECO:0000256" key="1">
    <source>
        <dbReference type="SAM" id="MobiDB-lite"/>
    </source>
</evidence>
<feature type="compositionally biased region" description="Basic residues" evidence="1">
    <location>
        <begin position="409"/>
        <end position="422"/>
    </location>
</feature>
<dbReference type="EMBL" id="CH476615">
    <property type="protein sequence ID" value="EEP76505.1"/>
    <property type="molecule type" value="Genomic_DNA"/>
</dbReference>
<feature type="compositionally biased region" description="Basic and acidic residues" evidence="1">
    <location>
        <begin position="515"/>
        <end position="538"/>
    </location>
</feature>
<evidence type="ECO:0000313" key="2">
    <source>
        <dbReference type="EMBL" id="EEP76505.1"/>
    </source>
</evidence>
<dbReference type="OrthoDB" id="4172792at2759"/>
<protein>
    <submittedName>
        <fullName evidence="2">Uncharacterized protein</fullName>
    </submittedName>
</protein>
<sequence>MPLIPVPPTRAVEFIYANDPPMLYDTDDATTAHCARCRSNLFLGTQKWITLFPNTGRPMTIFALFELEYAEEKVCCFRCGDEIGFRSPVDGHPGKYDYIWTCSKIQLKDVYHKMDVSPLFGEENEDEGLRVRGLSKCQLPSGLVEPPAPASKTPIPSERKLLGATTPEINVSATVTELCQTVRELQSQIRLFSAAPSQTSTGKPDSFELVAIALKELQFKTAEVAKLTSENVALSLRIKDLEERLNMGNVKPTIPPNAPPRAGTEVASHGSLGHSLLPQPLQTSNSLNESRNGSHMPNNPALEIGTVSVADAKGAQQSHELHVNAVERREGDDGIGGQQVSAGNPNQENGQPMHPVNHAAHQRETEQAANPPDVGYIGRRKRAAEKRESQATRGRGSKKQRLEPQSPKRGAKVPKGPSRRPPKPSGNVAPPVPGLSQPQYQVGVAKGPDDYLPPDSRYHTNERIRPIATGPRGGRGAKSSRGGFRGSSQVHIATFPNAAPPGFPQRVKPTHLRFHKDNENSGSPHGDRERLDDGRDDYSFSNSRFSFGSRQLQQQGSISAHTRETQPPLQPTHSPVTVKREPDSLPDFHPTRNTELGEPAPHARRPHMTAQDIMSRAAVQREDVMQPGAL</sequence>
<dbReference type="AlphaFoldDB" id="C4JHJ1"/>
<feature type="region of interest" description="Disordered" evidence="1">
    <location>
        <begin position="249"/>
        <end position="301"/>
    </location>
</feature>
<accession>C4JHJ1</accession>
<feature type="region of interest" description="Disordered" evidence="1">
    <location>
        <begin position="330"/>
        <end position="487"/>
    </location>
</feature>
<dbReference type="VEuPathDB" id="FungiDB:UREG_01354"/>
<dbReference type="RefSeq" id="XP_002541838.1">
    <property type="nucleotide sequence ID" value="XM_002541792.1"/>
</dbReference>
<feature type="compositionally biased region" description="Basic and acidic residues" evidence="1">
    <location>
        <begin position="456"/>
        <end position="465"/>
    </location>
</feature>
<feature type="compositionally biased region" description="Polar residues" evidence="1">
    <location>
        <begin position="338"/>
        <end position="350"/>
    </location>
</feature>
<feature type="compositionally biased region" description="Polar residues" evidence="1">
    <location>
        <begin position="551"/>
        <end position="575"/>
    </location>
</feature>
<feature type="region of interest" description="Disordered" evidence="1">
    <location>
        <begin position="514"/>
        <end position="609"/>
    </location>
</feature>
<feature type="compositionally biased region" description="Low complexity" evidence="1">
    <location>
        <begin position="477"/>
        <end position="487"/>
    </location>
</feature>
<reference evidence="3" key="1">
    <citation type="journal article" date="2009" name="Genome Res.">
        <title>Comparative genomic analyses of the human fungal pathogens Coccidioides and their relatives.</title>
        <authorList>
            <person name="Sharpton T.J."/>
            <person name="Stajich J.E."/>
            <person name="Rounsley S.D."/>
            <person name="Gardner M.J."/>
            <person name="Wortman J.R."/>
            <person name="Jordar V.S."/>
            <person name="Maiti R."/>
            <person name="Kodira C.D."/>
            <person name="Neafsey D.E."/>
            <person name="Zeng Q."/>
            <person name="Hung C.-Y."/>
            <person name="McMahan C."/>
            <person name="Muszewska A."/>
            <person name="Grynberg M."/>
            <person name="Mandel M.A."/>
            <person name="Kellner E.M."/>
            <person name="Barker B.M."/>
            <person name="Galgiani J.N."/>
            <person name="Orbach M.J."/>
            <person name="Kirkland T.N."/>
            <person name="Cole G.T."/>
            <person name="Henn M.R."/>
            <person name="Birren B.W."/>
            <person name="Taylor J.W."/>
        </authorList>
    </citation>
    <scope>NUCLEOTIDE SEQUENCE [LARGE SCALE GENOMIC DNA]</scope>
    <source>
        <strain evidence="3">UAMH 1704</strain>
    </source>
</reference>
<dbReference type="InParanoid" id="C4JHJ1"/>
<name>C4JHJ1_UNCRE</name>
<evidence type="ECO:0000313" key="3">
    <source>
        <dbReference type="Proteomes" id="UP000002058"/>
    </source>
</evidence>
<dbReference type="STRING" id="336963.C4JHJ1"/>
<feature type="compositionally biased region" description="Polar residues" evidence="1">
    <location>
        <begin position="280"/>
        <end position="297"/>
    </location>
</feature>
<dbReference type="KEGG" id="ure:UREG_01354"/>